<dbReference type="EC" id="2.7.11.1" evidence="4"/>
<dbReference type="SUPFAM" id="SSF55785">
    <property type="entry name" value="PYP-like sensor domain (PAS domain)"/>
    <property type="match status" value="2"/>
</dbReference>
<keyword evidence="8" id="KW-0808">Transferase</keyword>
<dbReference type="GO" id="GO:0004674">
    <property type="term" value="F:protein serine/threonine kinase activity"/>
    <property type="evidence" value="ECO:0007669"/>
    <property type="project" value="UniProtKB-KW"/>
</dbReference>
<comment type="function">
    <text evidence="18">Serine/threonine-protein kinase involved in energy homeostasis and protein translation. Phosphorylates EEF1A1, GYS1, PDX1 and RPS6. Probably plays a role under changing environmental conditions (oxygen, glucose, nutrition), rather than under standard conditions. Acts as a sensor involved in energy homeostasis: regulates glycogen synthase synthesis by mediating phosphorylation of GYS1, leading to GYS1 inactivation. May be involved in glucose-stimulated insulin production in pancreas and regulation of glucagon secretion by glucose in alpha cells; however such data require additional evidences. May play a role in regulation of protein translation by phosphorylating EEF1A1, leading to increase translation efficiency. May also participate in respiratory regulation.</text>
</comment>
<evidence type="ECO:0000256" key="10">
    <source>
        <dbReference type="ARBA" id="ARBA00022741"/>
    </source>
</evidence>
<organism evidence="23 24">
    <name type="scientific">Anguilla anguilla</name>
    <name type="common">European freshwater eel</name>
    <name type="synonym">Muraena anguilla</name>
    <dbReference type="NCBI Taxonomy" id="7936"/>
    <lineage>
        <taxon>Eukaryota</taxon>
        <taxon>Metazoa</taxon>
        <taxon>Chordata</taxon>
        <taxon>Craniata</taxon>
        <taxon>Vertebrata</taxon>
        <taxon>Euteleostomi</taxon>
        <taxon>Actinopterygii</taxon>
        <taxon>Neopterygii</taxon>
        <taxon>Teleostei</taxon>
        <taxon>Anguilliformes</taxon>
        <taxon>Anguillidae</taxon>
        <taxon>Anguilla</taxon>
    </lineage>
</organism>
<dbReference type="FunFam" id="3.30.200.20:FF:000346">
    <property type="entry name" value="PAS domain-containing serine/threonine-protein kinase"/>
    <property type="match status" value="1"/>
</dbReference>
<evidence type="ECO:0000256" key="11">
    <source>
        <dbReference type="ARBA" id="ARBA00022777"/>
    </source>
</evidence>
<dbReference type="EMBL" id="JAFIRN010000006">
    <property type="protein sequence ID" value="KAG5847563.1"/>
    <property type="molecule type" value="Genomic_DNA"/>
</dbReference>
<keyword evidence="12 20" id="KW-0067">ATP-binding</keyword>
<keyword evidence="5" id="KW-0963">Cytoplasm</keyword>
<feature type="region of interest" description="Disordered" evidence="21">
    <location>
        <begin position="338"/>
        <end position="374"/>
    </location>
</feature>
<sequence length="1241" mass="134573">MSLRALSHSAEHLSDAHSKGESCWTPFCGASDQLHGDSFDLNKSYPCARRPSPKKATALQRWHLREPSGDSVTSYSCCSVAAQNLHVNSFILPKTGSPSCSLLDCCGVSSSFLAQLATGVLKQSRPPAIHSPSKAVLTVDSKTMEILAANDQACKLFEYSSNDLVGLKLSGLLRKTSQIMEEALGEEHIGDDGSMTDVSGKVVEAVRKSGTAVPVSVWTRGLTPEGRRCLVVMERVERIAACVSFLQDGRILSCDPTFAHLHGYQGADEVTGLSIGDLIPSLRLPPHQRTLPKMLRIQRVSGKSKDGSTFPLCIKLKAAVDCGKSWLRDQSGGVMPERAEVAPVSSSLNKSAAPSHPEDSSPRPQSHGCPEDSCHPSPGTGLIFSGTIWVFTTLSGLLTLDPAGSIRSVSDGFAAVRFGYRKSELQGKNITFLMPGFYECLCAVEETSSPQLQHLEDELGVNSSSQGRLLFHASCASSSCSYTDHCRRSASANQPGSMSSHSSLPLFLEGKLRDPNTLLAGDMAMVQQETQSKASGKENIFTGTSDRLENQGSAPSTLSSPTVTSTPLEAQDGTAELMEQAALGAQRAADPAAPGPEEQALREPSGERPLLDRPCAELKDSQNSSFEVISMGSRSSSGFCEKWAGGSGRTAREDGRPARDPFPPSDSGSCFLDVDIDGHVITRALRDLDLSGSLELLPADLSQTSCDTAELLRTPSPYVVESDPEVETKVEQTTGPAEGGGAGGASSEAVQDRCSDAPHRSRECEGAEKNVGAWTCTQADIPTTSTPKKQSLKGPGPSIKKGEILEGRYRGNCYHRDGSRLNVLLEIQKTELPNGQPLFCVWLRCSNIGHQQGVLVGLQSDTEINSSSLQDTSGLSLGEVIRDAGRGEAQRSTQDLEHSRACEGQFGEEYCPLCAVGRGAFGFVWKARRLADGKEVIVKFIQKVRIVKDCWVDDPDMGRVSQEIAILTRLQHPNIVKVLEVFENDHFFQMVMEKHGEGLDLFEFIERQPHLDEPLASYIFRQLVAAVAYLRGKGILHRDIKDENIIIDTNFNIRLIDFGSAAVLEPGKLFYTFCGTLEYCSPEVLQGNPYEGPELEMWSLGVLLFTLLFSENPFCEVEETLQAQLRLPFPVSSELQGLLSGLLHPEPGLRSTLEAVLQAPWIRQPINLGHYSWEEVFPASHNSLLFHGSDQGASQEDGVYPDAEQCQSPSEESLPDEDEDEEDHSAMVALETELLKYLADE</sequence>
<keyword evidence="24" id="KW-1185">Reference proteome</keyword>
<evidence type="ECO:0000256" key="19">
    <source>
        <dbReference type="ARBA" id="ARBA00071822"/>
    </source>
</evidence>
<evidence type="ECO:0000256" key="12">
    <source>
        <dbReference type="ARBA" id="ARBA00022840"/>
    </source>
</evidence>
<feature type="compositionally biased region" description="Polar residues" evidence="21">
    <location>
        <begin position="779"/>
        <end position="789"/>
    </location>
</feature>
<comment type="catalytic activity">
    <reaction evidence="16">
        <text>L-threonyl-[protein] + ATP = O-phospho-L-threonyl-[protein] + ADP + H(+)</text>
        <dbReference type="Rhea" id="RHEA:46608"/>
        <dbReference type="Rhea" id="RHEA-COMP:11060"/>
        <dbReference type="Rhea" id="RHEA-COMP:11605"/>
        <dbReference type="ChEBI" id="CHEBI:15378"/>
        <dbReference type="ChEBI" id="CHEBI:30013"/>
        <dbReference type="ChEBI" id="CHEBI:30616"/>
        <dbReference type="ChEBI" id="CHEBI:61977"/>
        <dbReference type="ChEBI" id="CHEBI:456216"/>
        <dbReference type="EC" id="2.7.11.1"/>
    </reaction>
</comment>
<evidence type="ECO:0000259" key="22">
    <source>
        <dbReference type="PROSITE" id="PS50011"/>
    </source>
</evidence>
<dbReference type="PROSITE" id="PS00108">
    <property type="entry name" value="PROTEIN_KINASE_ST"/>
    <property type="match status" value="1"/>
</dbReference>
<dbReference type="Gene3D" id="1.10.510.10">
    <property type="entry name" value="Transferase(Phosphotransferase) domain 1"/>
    <property type="match status" value="1"/>
</dbReference>
<dbReference type="GO" id="GO:0008289">
    <property type="term" value="F:lipid binding"/>
    <property type="evidence" value="ECO:0007669"/>
    <property type="project" value="UniProtKB-KW"/>
</dbReference>
<evidence type="ECO:0000256" key="13">
    <source>
        <dbReference type="ARBA" id="ARBA00022990"/>
    </source>
</evidence>
<comment type="catalytic activity">
    <reaction evidence="17">
        <text>L-seryl-[protein] + ATP = O-phospho-L-seryl-[protein] + ADP + H(+)</text>
        <dbReference type="Rhea" id="RHEA:17989"/>
        <dbReference type="Rhea" id="RHEA-COMP:9863"/>
        <dbReference type="Rhea" id="RHEA-COMP:11604"/>
        <dbReference type="ChEBI" id="CHEBI:15378"/>
        <dbReference type="ChEBI" id="CHEBI:29999"/>
        <dbReference type="ChEBI" id="CHEBI:30616"/>
        <dbReference type="ChEBI" id="CHEBI:83421"/>
        <dbReference type="ChEBI" id="CHEBI:456216"/>
        <dbReference type="EC" id="2.7.11.1"/>
    </reaction>
</comment>
<comment type="subcellular location">
    <subcellularLocation>
        <location evidence="2">Cytoplasm</location>
    </subcellularLocation>
    <subcellularLocation>
        <location evidence="1">Nucleus</location>
    </subcellularLocation>
</comment>
<feature type="compositionally biased region" description="Basic and acidic residues" evidence="21">
    <location>
        <begin position="650"/>
        <end position="659"/>
    </location>
</feature>
<feature type="compositionally biased region" description="Polar residues" evidence="21">
    <location>
        <begin position="543"/>
        <end position="554"/>
    </location>
</feature>
<feature type="compositionally biased region" description="Low complexity" evidence="21">
    <location>
        <begin position="555"/>
        <end position="567"/>
    </location>
</feature>
<dbReference type="FunFam" id="1.10.510.10:FF:000351">
    <property type="entry name" value="PAS domain-containing serine/threonine-protein kinase"/>
    <property type="match status" value="1"/>
</dbReference>
<dbReference type="FunFam" id="3.30.450.20:FF:000059">
    <property type="entry name" value="PAS domain containing serine/threonine kinase"/>
    <property type="match status" value="1"/>
</dbReference>
<feature type="region of interest" description="Disordered" evidence="21">
    <location>
        <begin position="543"/>
        <end position="567"/>
    </location>
</feature>
<feature type="compositionally biased region" description="Basic and acidic residues" evidence="21">
    <location>
        <begin position="750"/>
        <end position="761"/>
    </location>
</feature>
<evidence type="ECO:0000256" key="2">
    <source>
        <dbReference type="ARBA" id="ARBA00004496"/>
    </source>
</evidence>
<feature type="domain" description="Protein kinase" evidence="22">
    <location>
        <begin position="910"/>
        <end position="1162"/>
    </location>
</feature>
<feature type="region of interest" description="Disordered" evidence="21">
    <location>
        <begin position="583"/>
        <end position="610"/>
    </location>
</feature>
<dbReference type="Proteomes" id="UP001044222">
    <property type="component" value="Chromosome 6"/>
</dbReference>
<evidence type="ECO:0000256" key="4">
    <source>
        <dbReference type="ARBA" id="ARBA00012513"/>
    </source>
</evidence>
<reference evidence="23" key="1">
    <citation type="submission" date="2021-01" db="EMBL/GenBank/DDBJ databases">
        <title>A chromosome-scale assembly of European eel, Anguilla anguilla.</title>
        <authorList>
            <person name="Henkel C."/>
            <person name="Jong-Raadsen S.A."/>
            <person name="Dufour S."/>
            <person name="Weltzien F.-A."/>
            <person name="Palstra A.P."/>
            <person name="Pelster B."/>
            <person name="Spaink H.P."/>
            <person name="Van Den Thillart G.E."/>
            <person name="Jansen H."/>
            <person name="Zahm M."/>
            <person name="Klopp C."/>
            <person name="Cedric C."/>
            <person name="Louis A."/>
            <person name="Berthelot C."/>
            <person name="Parey E."/>
            <person name="Roest Crollius H."/>
            <person name="Montfort J."/>
            <person name="Robinson-Rechavi M."/>
            <person name="Bucao C."/>
            <person name="Bouchez O."/>
            <person name="Gislard M."/>
            <person name="Lluch J."/>
            <person name="Milhes M."/>
            <person name="Lampietro C."/>
            <person name="Lopez Roques C."/>
            <person name="Donnadieu C."/>
            <person name="Braasch I."/>
            <person name="Desvignes T."/>
            <person name="Postlethwait J."/>
            <person name="Bobe J."/>
            <person name="Guiguen Y."/>
            <person name="Dirks R."/>
        </authorList>
    </citation>
    <scope>NUCLEOTIDE SEQUENCE</scope>
    <source>
        <strain evidence="23">Tag_6206</strain>
        <tissue evidence="23">Liver</tissue>
    </source>
</reference>
<protein>
    <recommendedName>
        <fullName evidence="19">PAS domain-containing serine/threonine-protein kinase</fullName>
        <ecNumber evidence="4">2.7.11.1</ecNumber>
    </recommendedName>
</protein>
<dbReference type="SMART" id="SM00091">
    <property type="entry name" value="PAS"/>
    <property type="match status" value="2"/>
</dbReference>
<evidence type="ECO:0000313" key="23">
    <source>
        <dbReference type="EMBL" id="KAG5847563.1"/>
    </source>
</evidence>
<evidence type="ECO:0000313" key="24">
    <source>
        <dbReference type="Proteomes" id="UP001044222"/>
    </source>
</evidence>
<dbReference type="Gene3D" id="3.30.450.20">
    <property type="entry name" value="PAS domain"/>
    <property type="match status" value="2"/>
</dbReference>
<dbReference type="CDD" id="cd00130">
    <property type="entry name" value="PAS"/>
    <property type="match status" value="2"/>
</dbReference>
<evidence type="ECO:0000256" key="3">
    <source>
        <dbReference type="ARBA" id="ARBA00006692"/>
    </source>
</evidence>
<keyword evidence="9" id="KW-0677">Repeat</keyword>
<feature type="region of interest" description="Disordered" evidence="21">
    <location>
        <begin position="639"/>
        <end position="667"/>
    </location>
</feature>
<evidence type="ECO:0000256" key="8">
    <source>
        <dbReference type="ARBA" id="ARBA00022679"/>
    </source>
</evidence>
<dbReference type="Pfam" id="PF13426">
    <property type="entry name" value="PAS_9"/>
    <property type="match status" value="3"/>
</dbReference>
<dbReference type="InterPro" id="IPR008271">
    <property type="entry name" value="Ser/Thr_kinase_AS"/>
</dbReference>
<keyword evidence="14" id="KW-0446">Lipid-binding</keyword>
<feature type="compositionally biased region" description="Basic and acidic residues" evidence="21">
    <location>
        <begin position="599"/>
        <end position="610"/>
    </location>
</feature>
<evidence type="ECO:0000256" key="9">
    <source>
        <dbReference type="ARBA" id="ARBA00022737"/>
    </source>
</evidence>
<dbReference type="InterPro" id="IPR017441">
    <property type="entry name" value="Protein_kinase_ATP_BS"/>
</dbReference>
<keyword evidence="6" id="KW-0723">Serine/threonine-protein kinase</keyword>
<dbReference type="GO" id="GO:0005829">
    <property type="term" value="C:cytosol"/>
    <property type="evidence" value="ECO:0007669"/>
    <property type="project" value="TreeGrafter"/>
</dbReference>
<dbReference type="PANTHER" id="PTHR24346:SF51">
    <property type="entry name" value="PAS DOMAIN-CONTAINING SERINE_THREONINE-PROTEIN KINASE"/>
    <property type="match status" value="1"/>
</dbReference>
<dbReference type="AlphaFoldDB" id="A0A9D3MHA5"/>
<keyword evidence="10 20" id="KW-0547">Nucleotide-binding</keyword>
<dbReference type="InterPro" id="IPR000719">
    <property type="entry name" value="Prot_kinase_dom"/>
</dbReference>
<feature type="binding site" evidence="20">
    <location>
        <position position="948"/>
    </location>
    <ligand>
        <name>ATP</name>
        <dbReference type="ChEBI" id="CHEBI:30616"/>
    </ligand>
</feature>
<feature type="region of interest" description="Disordered" evidence="21">
    <location>
        <begin position="779"/>
        <end position="802"/>
    </location>
</feature>
<comment type="caution">
    <text evidence="23">The sequence shown here is derived from an EMBL/GenBank/DDBJ whole genome shotgun (WGS) entry which is preliminary data.</text>
</comment>
<dbReference type="SUPFAM" id="SSF56112">
    <property type="entry name" value="Protein kinase-like (PK-like)"/>
    <property type="match status" value="1"/>
</dbReference>
<evidence type="ECO:0000256" key="6">
    <source>
        <dbReference type="ARBA" id="ARBA00022527"/>
    </source>
</evidence>
<evidence type="ECO:0000256" key="21">
    <source>
        <dbReference type="SAM" id="MobiDB-lite"/>
    </source>
</evidence>
<name>A0A9D3MHA5_ANGAN</name>
<evidence type="ECO:0000256" key="20">
    <source>
        <dbReference type="PROSITE-ProRule" id="PRU10141"/>
    </source>
</evidence>
<proteinExistence type="inferred from homology"/>
<dbReference type="InterPro" id="IPR000014">
    <property type="entry name" value="PAS"/>
</dbReference>
<dbReference type="PROSITE" id="PS00107">
    <property type="entry name" value="PROTEIN_KINASE_ATP"/>
    <property type="match status" value="1"/>
</dbReference>
<dbReference type="Gene3D" id="3.30.200.20">
    <property type="entry name" value="Phosphorylase Kinase, domain 1"/>
    <property type="match status" value="1"/>
</dbReference>
<evidence type="ECO:0000256" key="17">
    <source>
        <dbReference type="ARBA" id="ARBA00048679"/>
    </source>
</evidence>
<dbReference type="SMART" id="SM00220">
    <property type="entry name" value="S_TKc"/>
    <property type="match status" value="1"/>
</dbReference>
<dbReference type="PROSITE" id="PS50011">
    <property type="entry name" value="PROTEIN_KINASE_DOM"/>
    <property type="match status" value="1"/>
</dbReference>
<dbReference type="GO" id="GO:0005634">
    <property type="term" value="C:nucleus"/>
    <property type="evidence" value="ECO:0007669"/>
    <property type="project" value="UniProtKB-SubCell"/>
</dbReference>
<evidence type="ECO:0000256" key="18">
    <source>
        <dbReference type="ARBA" id="ARBA00053825"/>
    </source>
</evidence>
<evidence type="ECO:0000256" key="1">
    <source>
        <dbReference type="ARBA" id="ARBA00004123"/>
    </source>
</evidence>
<feature type="region of interest" description="Disordered" evidence="21">
    <location>
        <begin position="720"/>
        <end position="761"/>
    </location>
</feature>
<dbReference type="GO" id="GO:0045719">
    <property type="term" value="P:negative regulation of glycogen biosynthetic process"/>
    <property type="evidence" value="ECO:0007669"/>
    <property type="project" value="TreeGrafter"/>
</dbReference>
<dbReference type="GO" id="GO:0035556">
    <property type="term" value="P:intracellular signal transduction"/>
    <property type="evidence" value="ECO:0007669"/>
    <property type="project" value="TreeGrafter"/>
</dbReference>
<evidence type="ECO:0000256" key="7">
    <source>
        <dbReference type="ARBA" id="ARBA00022553"/>
    </source>
</evidence>
<keyword evidence="13" id="KW-0007">Acetylation</keyword>
<comment type="similarity">
    <text evidence="3">Belongs to the protein kinase superfamily. CAMK Ser/Thr protein kinase family.</text>
</comment>
<evidence type="ECO:0000256" key="15">
    <source>
        <dbReference type="ARBA" id="ARBA00023242"/>
    </source>
</evidence>
<dbReference type="GO" id="GO:0005524">
    <property type="term" value="F:ATP binding"/>
    <property type="evidence" value="ECO:0007669"/>
    <property type="project" value="UniProtKB-UniRule"/>
</dbReference>
<keyword evidence="11" id="KW-0418">Kinase</keyword>
<keyword evidence="15" id="KW-0539">Nucleus</keyword>
<dbReference type="InterPro" id="IPR035965">
    <property type="entry name" value="PAS-like_dom_sf"/>
</dbReference>
<evidence type="ECO:0000256" key="14">
    <source>
        <dbReference type="ARBA" id="ARBA00023121"/>
    </source>
</evidence>
<gene>
    <name evidence="23" type="ORF">ANANG_G00127470</name>
</gene>
<feature type="compositionally biased region" description="Acidic residues" evidence="21">
    <location>
        <begin position="1213"/>
        <end position="1223"/>
    </location>
</feature>
<keyword evidence="7" id="KW-0597">Phosphoprotein</keyword>
<evidence type="ECO:0000256" key="16">
    <source>
        <dbReference type="ARBA" id="ARBA00047899"/>
    </source>
</evidence>
<accession>A0A9D3MHA5</accession>
<dbReference type="PANTHER" id="PTHR24346">
    <property type="entry name" value="MAP/MICROTUBULE AFFINITY-REGULATING KINASE"/>
    <property type="match status" value="1"/>
</dbReference>
<dbReference type="InterPro" id="IPR011009">
    <property type="entry name" value="Kinase-like_dom_sf"/>
</dbReference>
<evidence type="ECO:0000256" key="5">
    <source>
        <dbReference type="ARBA" id="ARBA00022490"/>
    </source>
</evidence>
<feature type="region of interest" description="Disordered" evidence="21">
    <location>
        <begin position="1187"/>
        <end position="1227"/>
    </location>
</feature>
<dbReference type="Pfam" id="PF00069">
    <property type="entry name" value="Pkinase"/>
    <property type="match status" value="1"/>
</dbReference>